<proteinExistence type="predicted"/>
<dbReference type="AlphaFoldDB" id="A0A1H0HK14"/>
<protein>
    <submittedName>
        <fullName evidence="2">Predicted kinase, aminoglycoside phosphotransferase (APT) family</fullName>
    </submittedName>
</protein>
<evidence type="ECO:0000259" key="1">
    <source>
        <dbReference type="Pfam" id="PF01636"/>
    </source>
</evidence>
<dbReference type="STRING" id="198616.SAMN05216193_108269"/>
<organism evidence="2 3">
    <name type="scientific">Pseudomonas jinjuensis</name>
    <dbReference type="NCBI Taxonomy" id="198616"/>
    <lineage>
        <taxon>Bacteria</taxon>
        <taxon>Pseudomonadati</taxon>
        <taxon>Pseudomonadota</taxon>
        <taxon>Gammaproteobacteria</taxon>
        <taxon>Pseudomonadales</taxon>
        <taxon>Pseudomonadaceae</taxon>
        <taxon>Pseudomonas</taxon>
    </lineage>
</organism>
<dbReference type="Gene3D" id="3.30.200.20">
    <property type="entry name" value="Phosphorylase Kinase, domain 1"/>
    <property type="match status" value="1"/>
</dbReference>
<dbReference type="InterPro" id="IPR011009">
    <property type="entry name" value="Kinase-like_dom_sf"/>
</dbReference>
<dbReference type="PANTHER" id="PTHR21310">
    <property type="entry name" value="AMINOGLYCOSIDE PHOSPHOTRANSFERASE-RELATED-RELATED"/>
    <property type="match status" value="1"/>
</dbReference>
<name>A0A1H0HK14_9PSED</name>
<dbReference type="OrthoDB" id="179763at2"/>
<dbReference type="SUPFAM" id="SSF56112">
    <property type="entry name" value="Protein kinase-like (PK-like)"/>
    <property type="match status" value="1"/>
</dbReference>
<feature type="domain" description="Aminoglycoside phosphotransferase" evidence="1">
    <location>
        <begin position="75"/>
        <end position="270"/>
    </location>
</feature>
<dbReference type="CDD" id="cd05154">
    <property type="entry name" value="ACAD10_11_N-like"/>
    <property type="match status" value="1"/>
</dbReference>
<keyword evidence="3" id="KW-1185">Reference proteome</keyword>
<accession>A0A1H0HK14</accession>
<dbReference type="Gene3D" id="3.90.1200.10">
    <property type="match status" value="1"/>
</dbReference>
<dbReference type="Proteomes" id="UP000242957">
    <property type="component" value="Unassembled WGS sequence"/>
</dbReference>
<dbReference type="GO" id="GO:0016301">
    <property type="term" value="F:kinase activity"/>
    <property type="evidence" value="ECO:0007669"/>
    <property type="project" value="UniProtKB-KW"/>
</dbReference>
<reference evidence="3" key="1">
    <citation type="submission" date="2016-10" db="EMBL/GenBank/DDBJ databases">
        <authorList>
            <person name="Varghese N."/>
            <person name="Submissions S."/>
        </authorList>
    </citation>
    <scope>NUCLEOTIDE SEQUENCE [LARGE SCALE GENOMIC DNA]</scope>
    <source>
        <strain evidence="3">JCM 21621</strain>
    </source>
</reference>
<evidence type="ECO:0000313" key="3">
    <source>
        <dbReference type="Proteomes" id="UP000242957"/>
    </source>
</evidence>
<dbReference type="InterPro" id="IPR002575">
    <property type="entry name" value="Aminoglycoside_PTrfase"/>
</dbReference>
<dbReference type="InterPro" id="IPR041726">
    <property type="entry name" value="ACAD10_11_N"/>
</dbReference>
<sequence length="336" mass="36618">MSNPEVLAAQVACSLQALVRRLPGGTGTVADVRRLSGGANQAIWSFDLLQDSGPVGLILRCDHGVVSSTSSCIGLDDEARVLMRAEAGGVPVPQVHCILEPADGLGRGFIMSRLAGETLGAKIVRDPSLAGARERLAWQCGEALARIHRIPLDGLPELRVAPAREELETFEQRHRQRGTVKPVFSLAFQWLRRQAPALDGPPVLVHGDFRNGNLMVDENGLRAVLDWELVHLGDPMEDLGWLCVNSWRFGETDKPVGGFGLREELFDGYRAGGGVVDAERVRYWEMLGTLKWGIGCQTMARIGEPDAPRSVERAAIGRRSSETEIDLMQLFASVRG</sequence>
<keyword evidence="2" id="KW-0418">Kinase</keyword>
<dbReference type="Pfam" id="PF01636">
    <property type="entry name" value="APH"/>
    <property type="match status" value="1"/>
</dbReference>
<dbReference type="InterPro" id="IPR051678">
    <property type="entry name" value="AGP_Transferase"/>
</dbReference>
<dbReference type="RefSeq" id="WP_084309516.1">
    <property type="nucleotide sequence ID" value="NZ_FNIJ01000008.1"/>
</dbReference>
<dbReference type="EMBL" id="FNIJ01000008">
    <property type="protein sequence ID" value="SDO19512.1"/>
    <property type="molecule type" value="Genomic_DNA"/>
</dbReference>
<dbReference type="PANTHER" id="PTHR21310:SF57">
    <property type="entry name" value="BLR2944 PROTEIN"/>
    <property type="match status" value="1"/>
</dbReference>
<keyword evidence="2" id="KW-0808">Transferase</keyword>
<gene>
    <name evidence="2" type="ORF">SAMN05216193_108269</name>
</gene>
<evidence type="ECO:0000313" key="2">
    <source>
        <dbReference type="EMBL" id="SDO19512.1"/>
    </source>
</evidence>